<name>A0AAD3NL94_LATJO</name>
<dbReference type="GO" id="GO:0006302">
    <property type="term" value="P:double-strand break repair"/>
    <property type="evidence" value="ECO:0007669"/>
    <property type="project" value="TreeGrafter"/>
</dbReference>
<dbReference type="SMART" id="SM00482">
    <property type="entry name" value="POLAc"/>
    <property type="match status" value="1"/>
</dbReference>
<dbReference type="PANTHER" id="PTHR10133">
    <property type="entry name" value="DNA POLYMERASE I"/>
    <property type="match status" value="1"/>
</dbReference>
<dbReference type="AlphaFoldDB" id="A0AAD3NL94"/>
<protein>
    <submittedName>
        <fullName evidence="3">DNA polymerase nu isoform X7</fullName>
    </submittedName>
</protein>
<organism evidence="3 4">
    <name type="scientific">Lates japonicus</name>
    <name type="common">Japanese lates</name>
    <dbReference type="NCBI Taxonomy" id="270547"/>
    <lineage>
        <taxon>Eukaryota</taxon>
        <taxon>Metazoa</taxon>
        <taxon>Chordata</taxon>
        <taxon>Craniata</taxon>
        <taxon>Vertebrata</taxon>
        <taxon>Euteleostomi</taxon>
        <taxon>Actinopterygii</taxon>
        <taxon>Neopterygii</taxon>
        <taxon>Teleostei</taxon>
        <taxon>Neoteleostei</taxon>
        <taxon>Acanthomorphata</taxon>
        <taxon>Carangaria</taxon>
        <taxon>Carangaria incertae sedis</taxon>
        <taxon>Centropomidae</taxon>
        <taxon>Lates</taxon>
    </lineage>
</organism>
<dbReference type="PANTHER" id="PTHR10133:SF27">
    <property type="entry name" value="DNA POLYMERASE NU"/>
    <property type="match status" value="1"/>
</dbReference>
<dbReference type="GO" id="GO:0003887">
    <property type="term" value="F:DNA-directed DNA polymerase activity"/>
    <property type="evidence" value="ECO:0007669"/>
    <property type="project" value="InterPro"/>
</dbReference>
<dbReference type="GO" id="GO:0003677">
    <property type="term" value="F:DNA binding"/>
    <property type="evidence" value="ECO:0007669"/>
    <property type="project" value="InterPro"/>
</dbReference>
<accession>A0AAD3NL94</accession>
<dbReference type="EMBL" id="BRZM01002636">
    <property type="protein sequence ID" value="GLD74996.1"/>
    <property type="molecule type" value="Genomic_DNA"/>
</dbReference>
<dbReference type="Pfam" id="PF00476">
    <property type="entry name" value="DNA_pol_A"/>
    <property type="match status" value="1"/>
</dbReference>
<dbReference type="InterPro" id="IPR043502">
    <property type="entry name" value="DNA/RNA_pol_sf"/>
</dbReference>
<dbReference type="InterPro" id="IPR001098">
    <property type="entry name" value="DNA-dir_DNA_pol_A_palm_dom"/>
</dbReference>
<keyword evidence="4" id="KW-1185">Reference proteome</keyword>
<evidence type="ECO:0000259" key="2">
    <source>
        <dbReference type="SMART" id="SM00482"/>
    </source>
</evidence>
<evidence type="ECO:0000313" key="3">
    <source>
        <dbReference type="EMBL" id="GLD74996.1"/>
    </source>
</evidence>
<feature type="domain" description="DNA-directed DNA polymerase family A palm" evidence="2">
    <location>
        <begin position="2"/>
        <end position="151"/>
    </location>
</feature>
<reference evidence="3" key="1">
    <citation type="submission" date="2022-08" db="EMBL/GenBank/DDBJ databases">
        <title>Genome sequencing of akame (Lates japonicus).</title>
        <authorList>
            <person name="Hashiguchi Y."/>
            <person name="Takahashi H."/>
        </authorList>
    </citation>
    <scope>NUCLEOTIDE SEQUENCE</scope>
    <source>
        <strain evidence="3">Kochi</strain>
    </source>
</reference>
<dbReference type="SUPFAM" id="SSF56672">
    <property type="entry name" value="DNA/RNA polymerases"/>
    <property type="match status" value="1"/>
</dbReference>
<dbReference type="GO" id="GO:0006261">
    <property type="term" value="P:DNA-templated DNA replication"/>
    <property type="evidence" value="ECO:0007669"/>
    <property type="project" value="InterPro"/>
</dbReference>
<dbReference type="Proteomes" id="UP001279410">
    <property type="component" value="Unassembled WGS sequence"/>
</dbReference>
<proteinExistence type="predicted"/>
<comment type="caution">
    <text evidence="3">The sequence shown here is derived from an EMBL/GenBank/DDBJ whole genome shotgun (WGS) entry which is preliminary data.</text>
</comment>
<keyword evidence="1" id="KW-0235">DNA replication</keyword>
<evidence type="ECO:0000256" key="1">
    <source>
        <dbReference type="ARBA" id="ARBA00022705"/>
    </source>
</evidence>
<gene>
    <name evidence="3" type="ORF">AKAME5_002632900</name>
</gene>
<evidence type="ECO:0000313" key="4">
    <source>
        <dbReference type="Proteomes" id="UP001279410"/>
    </source>
</evidence>
<sequence length="165" mass="18173">MVELRLLAHLSSDPELLRIFTNPQADVFTMLASQWKGVSGAPVTSEDREHAKRIVYSVVYGAGILGVSANQARQFQDSFLQTYKEVQVFIQRTIELCHKQGYVLSIGPGGPLPNINFQIGASACRLGETGCQLYGPRLIAQSTMSFCKEVEDSQVEQHFAGPLKV</sequence>
<dbReference type="Gene3D" id="1.10.150.20">
    <property type="entry name" value="5' to 3' exonuclease, C-terminal subdomain"/>
    <property type="match status" value="1"/>
</dbReference>
<dbReference type="InterPro" id="IPR002298">
    <property type="entry name" value="DNA_polymerase_A"/>
</dbReference>